<comment type="caution">
    <text evidence="1">The sequence shown here is derived from an EMBL/GenBank/DDBJ whole genome shotgun (WGS) entry which is preliminary data.</text>
</comment>
<dbReference type="Proteomes" id="UP000267430">
    <property type="component" value="Unassembled WGS sequence"/>
</dbReference>
<evidence type="ECO:0000313" key="2">
    <source>
        <dbReference type="Proteomes" id="UP000267430"/>
    </source>
</evidence>
<organism evidence="1 2">
    <name type="scientific">Peribacillus cavernae</name>
    <dbReference type="NCBI Taxonomy" id="1674310"/>
    <lineage>
        <taxon>Bacteria</taxon>
        <taxon>Bacillati</taxon>
        <taxon>Bacillota</taxon>
        <taxon>Bacilli</taxon>
        <taxon>Bacillales</taxon>
        <taxon>Bacillaceae</taxon>
        <taxon>Peribacillus</taxon>
    </lineage>
</organism>
<name>A0A433HPL4_9BACI</name>
<accession>A0A433HPL4</accession>
<proteinExistence type="predicted"/>
<sequence length="121" mass="14293">MDLFDDINEKFQELEDGKYIVRIESFRREKTGHNMKPIRWELKLMNESPLILPSKFSHIETDGGFQILMRELKNLGYSKPCSAREFEEILTSLKGSIVEVSVTTTNKDEGYREVRFLRKLY</sequence>
<dbReference type="RefSeq" id="WP_126864279.1">
    <property type="nucleotide sequence ID" value="NZ_JAUSTX010000001.1"/>
</dbReference>
<protein>
    <recommendedName>
        <fullName evidence="3">DUF669 domain-containing protein</fullName>
    </recommendedName>
</protein>
<dbReference type="OrthoDB" id="2861374at2"/>
<reference evidence="1 2" key="1">
    <citation type="submission" date="2018-12" db="EMBL/GenBank/DDBJ databases">
        <title>Bacillus chawlae sp. nov., Bacillus glennii sp. nov., and Bacillus saganii sp. nov. Isolated from the Vehicle Assembly Building at Kennedy Space Center where the Viking Spacecraft were Assembled.</title>
        <authorList>
            <person name="Seuylemezian A."/>
            <person name="Vaishampayan P."/>
        </authorList>
    </citation>
    <scope>NUCLEOTIDE SEQUENCE [LARGE SCALE GENOMIC DNA]</scope>
    <source>
        <strain evidence="1 2">L5</strain>
    </source>
</reference>
<evidence type="ECO:0000313" key="1">
    <source>
        <dbReference type="EMBL" id="RUQ30257.1"/>
    </source>
</evidence>
<dbReference type="AlphaFoldDB" id="A0A433HPL4"/>
<evidence type="ECO:0008006" key="3">
    <source>
        <dbReference type="Google" id="ProtNLM"/>
    </source>
</evidence>
<dbReference type="EMBL" id="RYZZ01000007">
    <property type="protein sequence ID" value="RUQ30257.1"/>
    <property type="molecule type" value="Genomic_DNA"/>
</dbReference>
<gene>
    <name evidence="1" type="ORF">ELQ35_07925</name>
</gene>
<keyword evidence="2" id="KW-1185">Reference proteome</keyword>